<dbReference type="Pfam" id="PF03004">
    <property type="entry name" value="Transposase_24"/>
    <property type="match status" value="1"/>
</dbReference>
<evidence type="ECO:0000313" key="1">
    <source>
        <dbReference type="EMBL" id="KAK9145353.1"/>
    </source>
</evidence>
<protein>
    <submittedName>
        <fullName evidence="1">Uncharacterized protein</fullName>
    </submittedName>
</protein>
<dbReference type="AlphaFoldDB" id="A0AAP0K586"/>
<evidence type="ECO:0000313" key="2">
    <source>
        <dbReference type="Proteomes" id="UP001417504"/>
    </source>
</evidence>
<gene>
    <name evidence="1" type="ORF">Sjap_005256</name>
</gene>
<keyword evidence="2" id="KW-1185">Reference proteome</keyword>
<name>A0AAP0K586_9MAGN</name>
<dbReference type="EMBL" id="JBBNAE010000002">
    <property type="protein sequence ID" value="KAK9145353.1"/>
    <property type="molecule type" value="Genomic_DNA"/>
</dbReference>
<accession>A0AAP0K586</accession>
<proteinExistence type="predicted"/>
<dbReference type="Proteomes" id="UP001417504">
    <property type="component" value="Unassembled WGS sequence"/>
</dbReference>
<comment type="caution">
    <text evidence="1">The sequence shown here is derived from an EMBL/GenBank/DDBJ whole genome shotgun (WGS) entry which is preliminary data.</text>
</comment>
<dbReference type="InterPro" id="IPR004252">
    <property type="entry name" value="Probable_transposase_24"/>
</dbReference>
<sequence length="230" mass="26315">MAAYESKANVRYKELMNKLLTEGDRPIYVTEEAWHRNMEYWESDDFKARSKIASSNRRTKKGGSGIGMSKHTGGSIPFLVHEERLSKELERDCTPLELYLHVYTKKHDGQTFIDARSERVNSDCDGGCRDWEVVRVDSTVPELPQYAAYTWCTRGYGRGWSLVVHQSPTSPEHPWFCDIGTELSNYLCPHCLLFSSRLVVLCRDGADRRRCLEVHQSSDGPRTPPLAILV</sequence>
<organism evidence="1 2">
    <name type="scientific">Stephania japonica</name>
    <dbReference type="NCBI Taxonomy" id="461633"/>
    <lineage>
        <taxon>Eukaryota</taxon>
        <taxon>Viridiplantae</taxon>
        <taxon>Streptophyta</taxon>
        <taxon>Embryophyta</taxon>
        <taxon>Tracheophyta</taxon>
        <taxon>Spermatophyta</taxon>
        <taxon>Magnoliopsida</taxon>
        <taxon>Ranunculales</taxon>
        <taxon>Menispermaceae</taxon>
        <taxon>Menispermoideae</taxon>
        <taxon>Cissampelideae</taxon>
        <taxon>Stephania</taxon>
    </lineage>
</organism>
<reference evidence="1 2" key="1">
    <citation type="submission" date="2024-01" db="EMBL/GenBank/DDBJ databases">
        <title>Genome assemblies of Stephania.</title>
        <authorList>
            <person name="Yang L."/>
        </authorList>
    </citation>
    <scope>NUCLEOTIDE SEQUENCE [LARGE SCALE GENOMIC DNA]</scope>
    <source>
        <strain evidence="1">QJT</strain>
        <tissue evidence="1">Leaf</tissue>
    </source>
</reference>